<protein>
    <submittedName>
        <fullName evidence="1">Uncharacterized protein</fullName>
    </submittedName>
</protein>
<dbReference type="EMBL" id="BBMN01000003">
    <property type="protein sequence ID" value="GAL04075.1"/>
    <property type="molecule type" value="Genomic_DNA"/>
</dbReference>
<accession>A0A090QLS7</accession>
<dbReference type="STRING" id="754436.JCM19237_2226"/>
<sequence>MNFFERASEQGTDNLARVLKSRAQCSEIAVDKKASNINETCKKN</sequence>
<evidence type="ECO:0000313" key="2">
    <source>
        <dbReference type="Proteomes" id="UP000029227"/>
    </source>
</evidence>
<reference evidence="1 2" key="1">
    <citation type="journal article" date="2014" name="Genome Announc.">
        <title>Draft Genome Sequences of Two Vibrionaceae Species, Vibrio ponticus C121 and Photobacterium aphoticum C119, Isolated as Coral Reef Microbiota.</title>
        <authorList>
            <person name="Al-saari N."/>
            <person name="Meirelles P.M."/>
            <person name="Mino S."/>
            <person name="Suda W."/>
            <person name="Oshima K."/>
            <person name="Hattori M."/>
            <person name="Ohkuma M."/>
            <person name="Thompson F.L."/>
            <person name="Gomez-Gil B."/>
            <person name="Sawabe T."/>
            <person name="Sawabe T."/>
        </authorList>
    </citation>
    <scope>NUCLEOTIDE SEQUENCE [LARGE SCALE GENOMIC DNA]</scope>
    <source>
        <strain evidence="1 2">JCM 19237</strain>
    </source>
</reference>
<gene>
    <name evidence="1" type="ORF">JCM19237_2226</name>
</gene>
<proteinExistence type="predicted"/>
<dbReference type="Proteomes" id="UP000029227">
    <property type="component" value="Unassembled WGS sequence"/>
</dbReference>
<dbReference type="AlphaFoldDB" id="A0A090QLS7"/>
<comment type="caution">
    <text evidence="1">The sequence shown here is derived from an EMBL/GenBank/DDBJ whole genome shotgun (WGS) entry which is preliminary data.</text>
</comment>
<organism evidence="1 2">
    <name type="scientific">Photobacterium aphoticum</name>
    <dbReference type="NCBI Taxonomy" id="754436"/>
    <lineage>
        <taxon>Bacteria</taxon>
        <taxon>Pseudomonadati</taxon>
        <taxon>Pseudomonadota</taxon>
        <taxon>Gammaproteobacteria</taxon>
        <taxon>Vibrionales</taxon>
        <taxon>Vibrionaceae</taxon>
        <taxon>Photobacterium</taxon>
    </lineage>
</organism>
<evidence type="ECO:0000313" key="1">
    <source>
        <dbReference type="EMBL" id="GAL04075.1"/>
    </source>
</evidence>
<name>A0A090QLS7_9GAMM</name>